<dbReference type="Proteomes" id="UP001476798">
    <property type="component" value="Unassembled WGS sequence"/>
</dbReference>
<evidence type="ECO:0000313" key="2">
    <source>
        <dbReference type="EMBL" id="MEQ2186911.1"/>
    </source>
</evidence>
<evidence type="ECO:0000256" key="1">
    <source>
        <dbReference type="SAM" id="MobiDB-lite"/>
    </source>
</evidence>
<proteinExistence type="predicted"/>
<comment type="caution">
    <text evidence="2">The sequence shown here is derived from an EMBL/GenBank/DDBJ whole genome shotgun (WGS) entry which is preliminary data.</text>
</comment>
<gene>
    <name evidence="2" type="ORF">GOODEAATRI_033695</name>
</gene>
<evidence type="ECO:0000313" key="3">
    <source>
        <dbReference type="Proteomes" id="UP001476798"/>
    </source>
</evidence>
<feature type="compositionally biased region" description="Pro residues" evidence="1">
    <location>
        <begin position="245"/>
        <end position="255"/>
    </location>
</feature>
<organism evidence="2 3">
    <name type="scientific">Goodea atripinnis</name>
    <dbReference type="NCBI Taxonomy" id="208336"/>
    <lineage>
        <taxon>Eukaryota</taxon>
        <taxon>Metazoa</taxon>
        <taxon>Chordata</taxon>
        <taxon>Craniata</taxon>
        <taxon>Vertebrata</taxon>
        <taxon>Euteleostomi</taxon>
        <taxon>Actinopterygii</taxon>
        <taxon>Neopterygii</taxon>
        <taxon>Teleostei</taxon>
        <taxon>Neoteleostei</taxon>
        <taxon>Acanthomorphata</taxon>
        <taxon>Ovalentaria</taxon>
        <taxon>Atherinomorphae</taxon>
        <taxon>Cyprinodontiformes</taxon>
        <taxon>Goodeidae</taxon>
        <taxon>Goodea</taxon>
    </lineage>
</organism>
<feature type="compositionally biased region" description="Low complexity" evidence="1">
    <location>
        <begin position="58"/>
        <end position="69"/>
    </location>
</feature>
<feature type="compositionally biased region" description="Polar residues" evidence="1">
    <location>
        <begin position="7"/>
        <end position="16"/>
    </location>
</feature>
<accession>A0ABV0PTS2</accession>
<feature type="region of interest" description="Disordered" evidence="1">
    <location>
        <begin position="1"/>
        <end position="177"/>
    </location>
</feature>
<keyword evidence="3" id="KW-1185">Reference proteome</keyword>
<protein>
    <submittedName>
        <fullName evidence="2">Uncharacterized protein</fullName>
    </submittedName>
</protein>
<dbReference type="EMBL" id="JAHRIO010087258">
    <property type="protein sequence ID" value="MEQ2186911.1"/>
    <property type="molecule type" value="Genomic_DNA"/>
</dbReference>
<feature type="compositionally biased region" description="Basic residues" evidence="1">
    <location>
        <begin position="18"/>
        <end position="28"/>
    </location>
</feature>
<sequence>MVPGRTLRSSEPQTSKGPPKHRNPRRTTARTTATPPEKSNGESQGNHPAATVQKPQGAAATSPQAPLAAVHVRADPAMDPQAQDPGTHHPPSRGPTEPRGPGPGKQPPGVSQHTPKHPAPDTENHKYTSGQRLQPPAGGVAGRKLIQEREQSKTQPVAKKKKITGTHSHNHPLPPSCIHIKSLTPNVRINNNRRHTLTHTPHAYSINPRSRRRYHLGATSTRTQEVVPFPPGAEAGRQRRYCPDPGDPCPAPAPTPRTQSPTTPIHLRRGGYVQKRGPHGPKQPANRSRPRTE</sequence>
<feature type="region of interest" description="Disordered" evidence="1">
    <location>
        <begin position="226"/>
        <end position="293"/>
    </location>
</feature>
<reference evidence="2 3" key="1">
    <citation type="submission" date="2021-06" db="EMBL/GenBank/DDBJ databases">
        <authorList>
            <person name="Palmer J.M."/>
        </authorList>
    </citation>
    <scope>NUCLEOTIDE SEQUENCE [LARGE SCALE GENOMIC DNA]</scope>
    <source>
        <strain evidence="2 3">GA_2019</strain>
        <tissue evidence="2">Muscle</tissue>
    </source>
</reference>
<feature type="compositionally biased region" description="Basic residues" evidence="1">
    <location>
        <begin position="158"/>
        <end position="170"/>
    </location>
</feature>
<name>A0ABV0PTS2_9TELE</name>